<reference evidence="1 2" key="1">
    <citation type="journal article" date="2019" name="Nat. Ecol. Evol.">
        <title>Megaphylogeny resolves global patterns of mushroom evolution.</title>
        <authorList>
            <person name="Varga T."/>
            <person name="Krizsan K."/>
            <person name="Foldi C."/>
            <person name="Dima B."/>
            <person name="Sanchez-Garcia M."/>
            <person name="Sanchez-Ramirez S."/>
            <person name="Szollosi G.J."/>
            <person name="Szarkandi J.G."/>
            <person name="Papp V."/>
            <person name="Albert L."/>
            <person name="Andreopoulos W."/>
            <person name="Angelini C."/>
            <person name="Antonin V."/>
            <person name="Barry K.W."/>
            <person name="Bougher N.L."/>
            <person name="Buchanan P."/>
            <person name="Buyck B."/>
            <person name="Bense V."/>
            <person name="Catcheside P."/>
            <person name="Chovatia M."/>
            <person name="Cooper J."/>
            <person name="Damon W."/>
            <person name="Desjardin D."/>
            <person name="Finy P."/>
            <person name="Geml J."/>
            <person name="Haridas S."/>
            <person name="Hughes K."/>
            <person name="Justo A."/>
            <person name="Karasinski D."/>
            <person name="Kautmanova I."/>
            <person name="Kiss B."/>
            <person name="Kocsube S."/>
            <person name="Kotiranta H."/>
            <person name="LaButti K.M."/>
            <person name="Lechner B.E."/>
            <person name="Liimatainen K."/>
            <person name="Lipzen A."/>
            <person name="Lukacs Z."/>
            <person name="Mihaltcheva S."/>
            <person name="Morgado L.N."/>
            <person name="Niskanen T."/>
            <person name="Noordeloos M.E."/>
            <person name="Ohm R.A."/>
            <person name="Ortiz-Santana B."/>
            <person name="Ovrebo C."/>
            <person name="Racz N."/>
            <person name="Riley R."/>
            <person name="Savchenko A."/>
            <person name="Shiryaev A."/>
            <person name="Soop K."/>
            <person name="Spirin V."/>
            <person name="Szebenyi C."/>
            <person name="Tomsovsky M."/>
            <person name="Tulloss R.E."/>
            <person name="Uehling J."/>
            <person name="Grigoriev I.V."/>
            <person name="Vagvolgyi C."/>
            <person name="Papp T."/>
            <person name="Martin F.M."/>
            <person name="Miettinen O."/>
            <person name="Hibbett D.S."/>
            <person name="Nagy L.G."/>
        </authorList>
    </citation>
    <scope>NUCLEOTIDE SEQUENCE [LARGE SCALE GENOMIC DNA]</scope>
    <source>
        <strain evidence="1 2">NL-1719</strain>
    </source>
</reference>
<name>A0ACD3AVS1_9AGAR</name>
<proteinExistence type="predicted"/>
<evidence type="ECO:0000313" key="2">
    <source>
        <dbReference type="Proteomes" id="UP000308600"/>
    </source>
</evidence>
<sequence length="779" mass="89985">MDNAILAVDAGGDALPFTDLDDSNLHHTIAWELQEQPNYTFPYEGCWALPDTLIEVQVGEDYSRTYDFNVDSTFNVVKAAMMREERMRKRHQYQFKNLTKLLTMPLEIILTVFDHLHPIDLYHLGMVSRSMRRFVYSWSSLWESAWEKSGMPHRPRGWTYKQWTALLFGPAVCDSCGKFVALPDYAHLKRYCTKCLGSEFTWDDLQDDPFLASTIPGTIRNYGWELSINQFGDSEDYGARNKAQIQLMRDKLKELRALAKKGTAGDESLATFVQMKQEEVHKDMEHARRCDEWVFDLFTEFSQGVTEAQRRARQRLQKPLKKQGFVDDDFSGWEDLTREIWNTDQLVDLTKSSWKRCIPLLMERAQNDKAQRLLKERLEREAQRRAGLLDAYTACRRAVKPQDWWMFPSEEEMLQLPACLDLVNDPSEKVHDKEGFARFIDALAGEFTRWHEDKRNKLVSSLPPNFSATSLPIDDQLELAMAVFSCPGCAEKSDAPVVEQVGTALFGWGEAKQHLSCLHLQTQGVHTGFDPIASDVVLSLLKFLGLQETTTAKELDGLNQRFFCGRCTLFRASKVHGLHAMTWRECVLHVLDYRRKGGSHNVVGWHLPTAQVHDYIIRREPHDPKPMDRAWYCTHCSVHFSEPALRSEVVQHLRSEHNLKQTAISIDALYSPLERRTSRKQLFIPIVPNGLRCNLCSVSKDRKFFDRTQMQMHVKNKHGVEPDEKEHWETVQPILRSSSGIYEYQITSPGVRVHQELPETKDAINTLMVMLCNFSDFDL</sequence>
<evidence type="ECO:0000313" key="1">
    <source>
        <dbReference type="EMBL" id="TFK69925.1"/>
    </source>
</evidence>
<organism evidence="1 2">
    <name type="scientific">Pluteus cervinus</name>
    <dbReference type="NCBI Taxonomy" id="181527"/>
    <lineage>
        <taxon>Eukaryota</taxon>
        <taxon>Fungi</taxon>
        <taxon>Dikarya</taxon>
        <taxon>Basidiomycota</taxon>
        <taxon>Agaricomycotina</taxon>
        <taxon>Agaricomycetes</taxon>
        <taxon>Agaricomycetidae</taxon>
        <taxon>Agaricales</taxon>
        <taxon>Pluteineae</taxon>
        <taxon>Pluteaceae</taxon>
        <taxon>Pluteus</taxon>
    </lineage>
</organism>
<dbReference type="EMBL" id="ML208322">
    <property type="protein sequence ID" value="TFK69925.1"/>
    <property type="molecule type" value="Genomic_DNA"/>
</dbReference>
<accession>A0ACD3AVS1</accession>
<protein>
    <submittedName>
        <fullName evidence="1">Uncharacterized protein</fullName>
    </submittedName>
</protein>
<keyword evidence="2" id="KW-1185">Reference proteome</keyword>
<dbReference type="Proteomes" id="UP000308600">
    <property type="component" value="Unassembled WGS sequence"/>
</dbReference>
<gene>
    <name evidence="1" type="ORF">BDN72DRAFT_580331</name>
</gene>